<evidence type="ECO:0000313" key="4">
    <source>
        <dbReference type="Proteomes" id="UP001294412"/>
    </source>
</evidence>
<accession>A0ABU5I1N7</accession>
<feature type="signal peptide" evidence="1">
    <location>
        <begin position="1"/>
        <end position="26"/>
    </location>
</feature>
<dbReference type="RefSeq" id="WP_322186687.1">
    <property type="nucleotide sequence ID" value="NZ_JAXLPB010000002.1"/>
</dbReference>
<dbReference type="InterPro" id="IPR006311">
    <property type="entry name" value="TAT_signal"/>
</dbReference>
<reference evidence="3 4" key="1">
    <citation type="submission" date="2023-12" db="EMBL/GenBank/DDBJ databases">
        <title>Description of Novel Strain Fulvimarina sp. 2208YS6-2-32 isolated from Uroteuthis (Photololigo) edulis.</title>
        <authorList>
            <person name="Park J.-S."/>
        </authorList>
    </citation>
    <scope>NUCLEOTIDE SEQUENCE [LARGE SCALE GENOMIC DNA]</scope>
    <source>
        <strain evidence="3 4">2208YS6-2-32</strain>
    </source>
</reference>
<evidence type="ECO:0000256" key="1">
    <source>
        <dbReference type="SAM" id="SignalP"/>
    </source>
</evidence>
<dbReference type="InterPro" id="IPR023210">
    <property type="entry name" value="NADP_OxRdtase_dom"/>
</dbReference>
<proteinExistence type="predicted"/>
<name>A0ABU5I1N7_9HYPH</name>
<gene>
    <name evidence="3" type="ORF">U0C82_08770</name>
</gene>
<dbReference type="InterPro" id="IPR036812">
    <property type="entry name" value="NAD(P)_OxRdtase_dom_sf"/>
</dbReference>
<dbReference type="CDD" id="cd19095">
    <property type="entry name" value="AKR_PA4992-like"/>
    <property type="match status" value="1"/>
</dbReference>
<dbReference type="PANTHER" id="PTHR43638">
    <property type="entry name" value="OXIDOREDUCTASE, ALDO/KETO REDUCTASE FAMILY PROTEIN"/>
    <property type="match status" value="1"/>
</dbReference>
<evidence type="ECO:0000313" key="3">
    <source>
        <dbReference type="EMBL" id="MDY8109235.1"/>
    </source>
</evidence>
<dbReference type="SUPFAM" id="SSF51430">
    <property type="entry name" value="NAD(P)-linked oxidoreductase"/>
    <property type="match status" value="1"/>
</dbReference>
<protein>
    <submittedName>
        <fullName evidence="3">Aldo/keto reductase</fullName>
    </submittedName>
</protein>
<dbReference type="PROSITE" id="PS51318">
    <property type="entry name" value="TAT"/>
    <property type="match status" value="1"/>
</dbReference>
<organism evidence="3 4">
    <name type="scientific">Fulvimarina uroteuthidis</name>
    <dbReference type="NCBI Taxonomy" id="3098149"/>
    <lineage>
        <taxon>Bacteria</taxon>
        <taxon>Pseudomonadati</taxon>
        <taxon>Pseudomonadota</taxon>
        <taxon>Alphaproteobacteria</taxon>
        <taxon>Hyphomicrobiales</taxon>
        <taxon>Aurantimonadaceae</taxon>
        <taxon>Fulvimarina</taxon>
    </lineage>
</organism>
<feature type="chain" id="PRO_5046708412" evidence="1">
    <location>
        <begin position="27"/>
        <end position="303"/>
    </location>
</feature>
<feature type="domain" description="NADP-dependent oxidoreductase" evidence="2">
    <location>
        <begin position="46"/>
        <end position="293"/>
    </location>
</feature>
<dbReference type="Proteomes" id="UP001294412">
    <property type="component" value="Unassembled WGS sequence"/>
</dbReference>
<dbReference type="EMBL" id="JAXLPB010000002">
    <property type="protein sequence ID" value="MDY8109235.1"/>
    <property type="molecule type" value="Genomic_DNA"/>
</dbReference>
<sequence length="303" mass="32102">MTPIDRRTLLHGLVAAGLATALPAFGQSPEPLATPAGGPSPALPAVGLGSWITFNVGNDPVLLDECAAVMEAFFAAGGRMIDSSPMYGSSQGTIGYGLKTLGRTDVFSADKVWTPLGTEGREQIETSRALWTVPAFSLLQVHNLVAVEEHLPMLFEMKAAGTVGHVGITTSHGRRHEDVAKLMETQPLDFVQFTYNPVDRSAEERLLPLARERGITAIVNRPFRQGQLTRQLEGEPLPGFASELGASTWAQLILKFILSSHAATLPIPATTVPAHAAENVAAAAGPMPDRAMREAIAAAIGDI</sequence>
<dbReference type="Gene3D" id="3.20.20.100">
    <property type="entry name" value="NADP-dependent oxidoreductase domain"/>
    <property type="match status" value="1"/>
</dbReference>
<dbReference type="Pfam" id="PF00248">
    <property type="entry name" value="Aldo_ket_red"/>
    <property type="match status" value="1"/>
</dbReference>
<keyword evidence="4" id="KW-1185">Reference proteome</keyword>
<evidence type="ECO:0000259" key="2">
    <source>
        <dbReference type="Pfam" id="PF00248"/>
    </source>
</evidence>
<comment type="caution">
    <text evidence="3">The sequence shown here is derived from an EMBL/GenBank/DDBJ whole genome shotgun (WGS) entry which is preliminary data.</text>
</comment>
<keyword evidence="1" id="KW-0732">Signal</keyword>
<dbReference type="PANTHER" id="PTHR43638:SF3">
    <property type="entry name" value="ALDEHYDE REDUCTASE"/>
    <property type="match status" value="1"/>
</dbReference>